<reference evidence="5" key="2">
    <citation type="submission" date="2021-01" db="EMBL/GenBank/DDBJ databases">
        <authorList>
            <person name="Lovell J.T."/>
            <person name="Bentley N."/>
            <person name="Bhattarai G."/>
            <person name="Jenkins J.W."/>
            <person name="Sreedasyam A."/>
            <person name="Alarcon Y."/>
            <person name="Bock C."/>
            <person name="Boston L."/>
            <person name="Carlson J."/>
            <person name="Cervantes K."/>
            <person name="Clermont K."/>
            <person name="Krom N."/>
            <person name="Kubenka K."/>
            <person name="Mamidi S."/>
            <person name="Mattison C."/>
            <person name="Monteros M."/>
            <person name="Pisani C."/>
            <person name="Plott C."/>
            <person name="Rajasekar S."/>
            <person name="Rhein H.S."/>
            <person name="Rohla C."/>
            <person name="Song M."/>
            <person name="Hilaire R.S."/>
            <person name="Shu S."/>
            <person name="Wells L."/>
            <person name="Wang X."/>
            <person name="Webber J."/>
            <person name="Heerema R.J."/>
            <person name="Klein P."/>
            <person name="Conner P."/>
            <person name="Grauke L."/>
            <person name="Grimwood J."/>
            <person name="Schmutz J."/>
            <person name="Randall J.J."/>
        </authorList>
    </citation>
    <scope>NUCLEOTIDE SEQUENCE</scope>
    <source>
        <tissue evidence="5">Leaf</tissue>
    </source>
</reference>
<gene>
    <name evidence="4" type="ORF">CIPAW_06G097200</name>
    <name evidence="5" type="ORF">I3842_06G097800</name>
</gene>
<name>A0A8T1Q9V1_CARIL</name>
<dbReference type="Pfam" id="PF03088">
    <property type="entry name" value="Str_synth"/>
    <property type="match status" value="1"/>
</dbReference>
<evidence type="ECO:0000256" key="1">
    <source>
        <dbReference type="ARBA" id="ARBA00023180"/>
    </source>
</evidence>
<reference evidence="4" key="1">
    <citation type="submission" date="2020-12" db="EMBL/GenBank/DDBJ databases">
        <title>WGS assembly of Carya illinoinensis cv. Pawnee.</title>
        <authorList>
            <person name="Platts A."/>
            <person name="Shu S."/>
            <person name="Wright S."/>
            <person name="Barry K."/>
            <person name="Edger P."/>
            <person name="Pires J.C."/>
            <person name="Schmutz J."/>
        </authorList>
    </citation>
    <scope>NUCLEOTIDE SEQUENCE</scope>
    <source>
        <tissue evidence="4">Leaf</tissue>
    </source>
</reference>
<dbReference type="EMBL" id="CM031814">
    <property type="protein sequence ID" value="KAG6651248.1"/>
    <property type="molecule type" value="Genomic_DNA"/>
</dbReference>
<keyword evidence="1" id="KW-0325">Glycoprotein</keyword>
<dbReference type="GO" id="GO:0012505">
    <property type="term" value="C:endomembrane system"/>
    <property type="evidence" value="ECO:0007669"/>
    <property type="project" value="TreeGrafter"/>
</dbReference>
<dbReference type="PANTHER" id="PTHR10426:SF86">
    <property type="entry name" value="PROTEIN STRICTOSIDINE SYNTHASE-LIKE 10-LIKE"/>
    <property type="match status" value="1"/>
</dbReference>
<dbReference type="Pfam" id="PF20067">
    <property type="entry name" value="SSL_N"/>
    <property type="match status" value="1"/>
</dbReference>
<keyword evidence="6" id="KW-1185">Reference proteome</keyword>
<evidence type="ECO:0000256" key="2">
    <source>
        <dbReference type="SAM" id="SignalP"/>
    </source>
</evidence>
<dbReference type="FunFam" id="2.120.10.30:FF:000048">
    <property type="entry name" value="Protein strictosidine synthase-like 10"/>
    <property type="match status" value="1"/>
</dbReference>
<dbReference type="Proteomes" id="UP000811609">
    <property type="component" value="Chromosome 6"/>
</dbReference>
<evidence type="ECO:0000313" key="6">
    <source>
        <dbReference type="Proteomes" id="UP000811609"/>
    </source>
</evidence>
<dbReference type="EMBL" id="CM031830">
    <property type="protein sequence ID" value="KAG6708759.1"/>
    <property type="molecule type" value="Genomic_DNA"/>
</dbReference>
<comment type="caution">
    <text evidence="4">The sequence shown here is derived from an EMBL/GenBank/DDBJ whole genome shotgun (WGS) entry which is preliminary data.</text>
</comment>
<feature type="domain" description="Strictosidine synthase conserved region" evidence="3">
    <location>
        <begin position="178"/>
        <end position="265"/>
    </location>
</feature>
<sequence length="371" mass="41045">MKSVVLFPASSSLLFLLLLLNSIAPCRFMNIILSHEFPSISSTKMGRRHHHHHPHENYNQVHLPSGVVGPESIAFDCQGRGPYVGVSDGRVFKWQGAQFGWTEFAISSAKRNRQVCDGSANPNNEPICGRPLGLKFSTATCDLYIADAYFGLLMVGPQGGAAEPLATSADGVPFTFTNALDIDNKAGLVYFTDSSVLFQRRVWLQIMLNGDRTGRLMKYDPRTKKVTVLLKGLAFPNGVALSKDNSFLLLAETGTYRILRFWLKNHTSQVFSQLERCPDNIKRNSRGKFWVGLNSGRDIEGFMGYTVSVKTSSSLWAKDPVAAEMDEEGKLVHLLDGKGGKALESVSEVEEHKGILWMGSVVKPYLGFIRL</sequence>
<dbReference type="InterPro" id="IPR018119">
    <property type="entry name" value="Strictosidine_synth_cons-reg"/>
</dbReference>
<organism evidence="4 6">
    <name type="scientific">Carya illinoinensis</name>
    <name type="common">Pecan</name>
    <dbReference type="NCBI Taxonomy" id="32201"/>
    <lineage>
        <taxon>Eukaryota</taxon>
        <taxon>Viridiplantae</taxon>
        <taxon>Streptophyta</taxon>
        <taxon>Embryophyta</taxon>
        <taxon>Tracheophyta</taxon>
        <taxon>Spermatophyta</taxon>
        <taxon>Magnoliopsida</taxon>
        <taxon>eudicotyledons</taxon>
        <taxon>Gunneridae</taxon>
        <taxon>Pentapetalae</taxon>
        <taxon>rosids</taxon>
        <taxon>fabids</taxon>
        <taxon>Fagales</taxon>
        <taxon>Juglandaceae</taxon>
        <taxon>Carya</taxon>
    </lineage>
</organism>
<dbReference type="Proteomes" id="UP000811246">
    <property type="component" value="Chromosome 6"/>
</dbReference>
<keyword evidence="2" id="KW-0732">Signal</keyword>
<evidence type="ECO:0000313" key="4">
    <source>
        <dbReference type="EMBL" id="KAG6651248.1"/>
    </source>
</evidence>
<proteinExistence type="predicted"/>
<dbReference type="AlphaFoldDB" id="A0A8T1Q9V1"/>
<feature type="signal peptide" evidence="2">
    <location>
        <begin position="1"/>
        <end position="28"/>
    </location>
</feature>
<dbReference type="GO" id="GO:0016787">
    <property type="term" value="F:hydrolase activity"/>
    <property type="evidence" value="ECO:0007669"/>
    <property type="project" value="TreeGrafter"/>
</dbReference>
<evidence type="ECO:0000313" key="5">
    <source>
        <dbReference type="EMBL" id="KAG6708759.1"/>
    </source>
</evidence>
<accession>A0A8T1Q9V1</accession>
<evidence type="ECO:0000259" key="3">
    <source>
        <dbReference type="Pfam" id="PF03088"/>
    </source>
</evidence>
<feature type="chain" id="PRO_5035853812" description="Strictosidine synthase conserved region domain-containing protein" evidence="2">
    <location>
        <begin position="29"/>
        <end position="371"/>
    </location>
</feature>
<protein>
    <recommendedName>
        <fullName evidence="3">Strictosidine synthase conserved region domain-containing protein</fullName>
    </recommendedName>
</protein>
<dbReference type="PANTHER" id="PTHR10426">
    <property type="entry name" value="STRICTOSIDINE SYNTHASE-RELATED"/>
    <property type="match status" value="1"/>
</dbReference>